<proteinExistence type="predicted"/>
<evidence type="ECO:0000313" key="1">
    <source>
        <dbReference type="EMBL" id="ESU35245.1"/>
    </source>
</evidence>
<name>V6TEE7_GIAIN</name>
<dbReference type="EMBL" id="AHGT01000092">
    <property type="protein sequence ID" value="ESU35245.1"/>
    <property type="molecule type" value="Genomic_DNA"/>
</dbReference>
<dbReference type="Proteomes" id="UP000018320">
    <property type="component" value="Unassembled WGS sequence"/>
</dbReference>
<dbReference type="AlphaFoldDB" id="V6TEE7"/>
<accession>V6TEE7</accession>
<dbReference type="VEuPathDB" id="GiardiaDB:DHA2_152866"/>
<comment type="caution">
    <text evidence="1">The sequence shown here is derived from an EMBL/GenBank/DDBJ whole genome shotgun (WGS) entry which is preliminary data.</text>
</comment>
<reference evidence="2" key="1">
    <citation type="submission" date="2012-02" db="EMBL/GenBank/DDBJ databases">
        <title>Genome sequencing of Giardia lamblia Genotypes A2 and B isolates (DH and GS) and comparative analysis with the genomes of Genotypes A1 and E (WB and Pig).</title>
        <authorList>
            <person name="Adam R."/>
            <person name="Dahlstrom E."/>
            <person name="Martens C."/>
            <person name="Bruno D."/>
            <person name="Barbian K."/>
            <person name="Porcella S.F."/>
            <person name="Nash T."/>
        </authorList>
    </citation>
    <scope>NUCLEOTIDE SEQUENCE</scope>
    <source>
        <strain evidence="2">DH</strain>
    </source>
</reference>
<reference evidence="1 2" key="2">
    <citation type="journal article" date="2013" name="Genome Biol. Evol.">
        <title>Genome sequencing of Giardia lamblia genotypes A2 and B isolates (DH and GS) and comparative analysis with the genomes of genotypes A1 and E (WB and Pig).</title>
        <authorList>
            <person name="Adam R.D."/>
            <person name="Dahlstrom E.W."/>
            <person name="Martens C.A."/>
            <person name="Bruno D.P."/>
            <person name="Barbian K.D."/>
            <person name="Ricklefs S.M."/>
            <person name="Hernandez M.M."/>
            <person name="Narla N.P."/>
            <person name="Patel R.B."/>
            <person name="Porcella S.F."/>
            <person name="Nash T.E."/>
        </authorList>
    </citation>
    <scope>NUCLEOTIDE SEQUENCE [LARGE SCALE GENOMIC DNA]</scope>
    <source>
        <strain evidence="1 2">DH</strain>
    </source>
</reference>
<protein>
    <submittedName>
        <fullName evidence="1">Uncharacterized protein</fullName>
    </submittedName>
</protein>
<sequence length="52" mass="6066">MPAEYSHALALEERSGFWFALLFMNHSALLQLVRHPARDHIDAHPVQRVWLS</sequence>
<evidence type="ECO:0000313" key="2">
    <source>
        <dbReference type="Proteomes" id="UP000018320"/>
    </source>
</evidence>
<organism evidence="1 2">
    <name type="scientific">Giardia intestinalis</name>
    <name type="common">Giardia lamblia</name>
    <dbReference type="NCBI Taxonomy" id="5741"/>
    <lineage>
        <taxon>Eukaryota</taxon>
        <taxon>Metamonada</taxon>
        <taxon>Diplomonadida</taxon>
        <taxon>Hexamitidae</taxon>
        <taxon>Giardiinae</taxon>
        <taxon>Giardia</taxon>
    </lineage>
</organism>
<gene>
    <name evidence="1" type="ORF">DHA2_152866</name>
</gene>